<accession>A0A975B1A9</accession>
<keyword evidence="7 10" id="KW-0472">Membrane</keyword>
<feature type="domain" description="TonB-dependent receptor-like beta-barrel" evidence="12">
    <location>
        <begin position="248"/>
        <end position="630"/>
    </location>
</feature>
<dbReference type="InterPro" id="IPR037066">
    <property type="entry name" value="Plug_dom_sf"/>
</dbReference>
<evidence type="ECO:0000313" key="15">
    <source>
        <dbReference type="Proteomes" id="UP000671852"/>
    </source>
</evidence>
<comment type="subcellular location">
    <subcellularLocation>
        <location evidence="1 10">Cell outer membrane</location>
        <topology evidence="1 10">Multi-pass membrane protein</topology>
    </subcellularLocation>
</comment>
<dbReference type="SUPFAM" id="SSF56935">
    <property type="entry name" value="Porins"/>
    <property type="match status" value="1"/>
</dbReference>
<protein>
    <submittedName>
        <fullName evidence="14">TonB-dependent receptor plug domain-containing protein</fullName>
    </submittedName>
</protein>
<evidence type="ECO:0000256" key="9">
    <source>
        <dbReference type="ARBA" id="ARBA00023237"/>
    </source>
</evidence>
<evidence type="ECO:0000256" key="8">
    <source>
        <dbReference type="ARBA" id="ARBA00023170"/>
    </source>
</evidence>
<reference evidence="14" key="2">
    <citation type="submission" date="2021-04" db="EMBL/GenBank/DDBJ databases">
        <title>Isolation and characterization of a novel species of the genus Sulfurimonas.</title>
        <authorList>
            <person name="Fukui M."/>
        </authorList>
    </citation>
    <scope>NUCLEOTIDE SEQUENCE</scope>
    <source>
        <strain evidence="14">H1576</strain>
    </source>
</reference>
<evidence type="ECO:0000256" key="5">
    <source>
        <dbReference type="ARBA" id="ARBA00022729"/>
    </source>
</evidence>
<evidence type="ECO:0000259" key="12">
    <source>
        <dbReference type="Pfam" id="PF00593"/>
    </source>
</evidence>
<keyword evidence="8 14" id="KW-0675">Receptor</keyword>
<evidence type="ECO:0000256" key="1">
    <source>
        <dbReference type="ARBA" id="ARBA00004571"/>
    </source>
</evidence>
<dbReference type="InterPro" id="IPR000531">
    <property type="entry name" value="Beta-barrel_TonB"/>
</dbReference>
<dbReference type="KEGG" id="saqt:GJV85_09400"/>
<dbReference type="PANTHER" id="PTHR30069:SF29">
    <property type="entry name" value="HEMOGLOBIN AND HEMOGLOBIN-HAPTOGLOBIN-BINDING PROTEIN 1-RELATED"/>
    <property type="match status" value="1"/>
</dbReference>
<dbReference type="InterPro" id="IPR012910">
    <property type="entry name" value="Plug_dom"/>
</dbReference>
<dbReference type="EMBL" id="CP046072">
    <property type="protein sequence ID" value="QSZ42313.1"/>
    <property type="molecule type" value="Genomic_DNA"/>
</dbReference>
<organism evidence="14 15">
    <name type="scientific">Sulfurimonas aquatica</name>
    <dbReference type="NCBI Taxonomy" id="2672570"/>
    <lineage>
        <taxon>Bacteria</taxon>
        <taxon>Pseudomonadati</taxon>
        <taxon>Campylobacterota</taxon>
        <taxon>Epsilonproteobacteria</taxon>
        <taxon>Campylobacterales</taxon>
        <taxon>Sulfurimonadaceae</taxon>
        <taxon>Sulfurimonas</taxon>
    </lineage>
</organism>
<dbReference type="GO" id="GO:0044718">
    <property type="term" value="P:siderophore transmembrane transport"/>
    <property type="evidence" value="ECO:0007669"/>
    <property type="project" value="TreeGrafter"/>
</dbReference>
<keyword evidence="5" id="KW-0732">Signal</keyword>
<evidence type="ECO:0000256" key="4">
    <source>
        <dbReference type="ARBA" id="ARBA00022692"/>
    </source>
</evidence>
<dbReference type="AlphaFoldDB" id="A0A975B1A9"/>
<evidence type="ECO:0000256" key="10">
    <source>
        <dbReference type="PROSITE-ProRule" id="PRU01360"/>
    </source>
</evidence>
<gene>
    <name evidence="14" type="ORF">GJV85_09400</name>
</gene>
<comment type="similarity">
    <text evidence="10 11">Belongs to the TonB-dependent receptor family.</text>
</comment>
<evidence type="ECO:0000256" key="2">
    <source>
        <dbReference type="ARBA" id="ARBA00022448"/>
    </source>
</evidence>
<sequence length="663" mass="75106">MIYSSYIIYGFNMKKALLLSSLLYSLYAENTDSLIESLQGDLTKYMQIATQTKENVDYMPYVISVLKNADLEKLGILTLREAITLLPGVDISIGMAGVQNPIFRGSNPLAMGQSKLIIDGVVVNDNMFGAYYQYLDMPIDIIERIEVVRGPGSLQSNVNAYAGSIHVITKANKNDGEENENSIFAAIGSNDYKMGGFVGAYKEESFKLSGDLFYQEHDKTLPIGPDRMPDPATSPDPTSLPLWLKNYSLGLNFEYKDFYIKGRLAKNESGVSSGQAFSLTRNDTDFLNVDNNFLEAGYSTNITNDIKVKLSLNYFDETRSLQNNVMPNGTHFLVDYSEKTLKQNLEFTISSFENQTITSGIVLSQASILNNNAELSPDILLDNSTPLLSNSKRDSQSFYIDDLINFNEKTSLQLSLKYDMYSDVDDQISPRVAIVHRHNDENIFKLMYTHSYREPSWREQYLAVNGYFGATLDMKPEVVDAYEAAYIRKFSESSNFKLNLFYLSNLDQINAQNTMRTFMNSGDNELYGLETEFRASILEDDSIYLNYSYVDGHNTHDSLANSAHHMAKAYYIYTISDNLSASTIVKYIGEKDRITVDNRDKLDEYFIADLSATYKYKPSDILFSVSVKNLFNEKYYLPAPENTYQGDFQQAGRSFLVRASKRF</sequence>
<evidence type="ECO:0000256" key="3">
    <source>
        <dbReference type="ARBA" id="ARBA00022452"/>
    </source>
</evidence>
<evidence type="ECO:0000256" key="6">
    <source>
        <dbReference type="ARBA" id="ARBA00023077"/>
    </source>
</evidence>
<name>A0A975B1A9_9BACT</name>
<evidence type="ECO:0000256" key="7">
    <source>
        <dbReference type="ARBA" id="ARBA00023136"/>
    </source>
</evidence>
<dbReference type="InterPro" id="IPR036942">
    <property type="entry name" value="Beta-barrel_TonB_sf"/>
</dbReference>
<dbReference type="Pfam" id="PF07715">
    <property type="entry name" value="Plug"/>
    <property type="match status" value="1"/>
</dbReference>
<evidence type="ECO:0000259" key="13">
    <source>
        <dbReference type="Pfam" id="PF07715"/>
    </source>
</evidence>
<dbReference type="PROSITE" id="PS52016">
    <property type="entry name" value="TONB_DEPENDENT_REC_3"/>
    <property type="match status" value="1"/>
</dbReference>
<dbReference type="GO" id="GO:0009279">
    <property type="term" value="C:cell outer membrane"/>
    <property type="evidence" value="ECO:0007669"/>
    <property type="project" value="UniProtKB-SubCell"/>
</dbReference>
<dbReference type="Proteomes" id="UP000671852">
    <property type="component" value="Chromosome"/>
</dbReference>
<dbReference type="PANTHER" id="PTHR30069">
    <property type="entry name" value="TONB-DEPENDENT OUTER MEMBRANE RECEPTOR"/>
    <property type="match status" value="1"/>
</dbReference>
<reference evidence="14" key="1">
    <citation type="submission" date="2019-11" db="EMBL/GenBank/DDBJ databases">
        <authorList>
            <person name="Kojima H."/>
        </authorList>
    </citation>
    <scope>NUCLEOTIDE SEQUENCE</scope>
    <source>
        <strain evidence="14">H1576</strain>
    </source>
</reference>
<keyword evidence="3 10" id="KW-1134">Transmembrane beta strand</keyword>
<proteinExistence type="inferred from homology"/>
<dbReference type="Gene3D" id="2.170.130.10">
    <property type="entry name" value="TonB-dependent receptor, plug domain"/>
    <property type="match status" value="1"/>
</dbReference>
<keyword evidence="15" id="KW-1185">Reference proteome</keyword>
<evidence type="ECO:0000313" key="14">
    <source>
        <dbReference type="EMBL" id="QSZ42313.1"/>
    </source>
</evidence>
<keyword evidence="9 10" id="KW-0998">Cell outer membrane</keyword>
<feature type="domain" description="TonB-dependent receptor plug" evidence="13">
    <location>
        <begin position="59"/>
        <end position="163"/>
    </location>
</feature>
<keyword evidence="2 10" id="KW-0813">Transport</keyword>
<keyword evidence="6 11" id="KW-0798">TonB box</keyword>
<dbReference type="InterPro" id="IPR039426">
    <property type="entry name" value="TonB-dep_rcpt-like"/>
</dbReference>
<keyword evidence="4 10" id="KW-0812">Transmembrane</keyword>
<dbReference type="Gene3D" id="2.40.170.20">
    <property type="entry name" value="TonB-dependent receptor, beta-barrel domain"/>
    <property type="match status" value="1"/>
</dbReference>
<evidence type="ECO:0000256" key="11">
    <source>
        <dbReference type="RuleBase" id="RU003357"/>
    </source>
</evidence>
<dbReference type="GO" id="GO:0015344">
    <property type="term" value="F:siderophore uptake transmembrane transporter activity"/>
    <property type="evidence" value="ECO:0007669"/>
    <property type="project" value="TreeGrafter"/>
</dbReference>
<dbReference type="Pfam" id="PF00593">
    <property type="entry name" value="TonB_dep_Rec_b-barrel"/>
    <property type="match status" value="1"/>
</dbReference>